<feature type="transmembrane region" description="Helical" evidence="1">
    <location>
        <begin position="64"/>
        <end position="81"/>
    </location>
</feature>
<dbReference type="RefSeq" id="WP_197316248.1">
    <property type="nucleotide sequence ID" value="NZ_JADZSC010000001.1"/>
</dbReference>
<protein>
    <submittedName>
        <fullName evidence="2">Stage V sporulation protein AC</fullName>
    </submittedName>
</protein>
<gene>
    <name evidence="2" type="primary">spoVAC</name>
    <name evidence="2" type="ORF">H0267_05420</name>
</gene>
<organism evidence="2 3">
    <name type="scientific">Halobacillus yeomjeoni</name>
    <dbReference type="NCBI Taxonomy" id="311194"/>
    <lineage>
        <taxon>Bacteria</taxon>
        <taxon>Bacillati</taxon>
        <taxon>Bacillota</taxon>
        <taxon>Bacilli</taxon>
        <taxon>Bacillales</taxon>
        <taxon>Bacillaceae</taxon>
        <taxon>Halobacillus</taxon>
    </lineage>
</organism>
<dbReference type="Pfam" id="PF03862">
    <property type="entry name" value="SpoVAC_SpoVAEB"/>
    <property type="match status" value="1"/>
</dbReference>
<dbReference type="EMBL" id="JADZSC010000001">
    <property type="protein sequence ID" value="MBH0229651.1"/>
    <property type="molecule type" value="Genomic_DNA"/>
</dbReference>
<keyword evidence="1" id="KW-0472">Membrane</keyword>
<feature type="transmembrane region" description="Helical" evidence="1">
    <location>
        <begin position="88"/>
        <end position="108"/>
    </location>
</feature>
<evidence type="ECO:0000313" key="3">
    <source>
        <dbReference type="Proteomes" id="UP000614490"/>
    </source>
</evidence>
<dbReference type="PANTHER" id="PTHR38450:SF1">
    <property type="entry name" value="STAGE V SPORULATION PROTEIN AC"/>
    <property type="match status" value="1"/>
</dbReference>
<keyword evidence="3" id="KW-1185">Reference proteome</keyword>
<comment type="caution">
    <text evidence="2">The sequence shown here is derived from an EMBL/GenBank/DDBJ whole genome shotgun (WGS) entry which is preliminary data.</text>
</comment>
<dbReference type="InterPro" id="IPR005562">
    <property type="entry name" value="SpoVA"/>
</dbReference>
<dbReference type="Proteomes" id="UP000614490">
    <property type="component" value="Unassembled WGS sequence"/>
</dbReference>
<feature type="transmembrane region" description="Helical" evidence="1">
    <location>
        <begin position="31"/>
        <end position="52"/>
    </location>
</feature>
<dbReference type="AlphaFoldDB" id="A0A931MUT0"/>
<proteinExistence type="predicted"/>
<evidence type="ECO:0000256" key="1">
    <source>
        <dbReference type="SAM" id="Phobius"/>
    </source>
</evidence>
<dbReference type="NCBIfam" id="TIGR02838">
    <property type="entry name" value="spore_V_AC"/>
    <property type="match status" value="1"/>
</dbReference>
<name>A0A931MUT0_9BACI</name>
<dbReference type="PANTHER" id="PTHR38450">
    <property type="entry name" value="STAGE V SPORULATION PROTEIN AC-RELATED"/>
    <property type="match status" value="1"/>
</dbReference>
<evidence type="ECO:0000313" key="2">
    <source>
        <dbReference type="EMBL" id="MBH0229651.1"/>
    </source>
</evidence>
<feature type="transmembrane region" description="Helical" evidence="1">
    <location>
        <begin position="128"/>
        <end position="148"/>
    </location>
</feature>
<reference evidence="2 3" key="1">
    <citation type="journal article" date="2005" name="Int. J. Syst. Evol. Microbiol.">
        <title>Halobacillus yeomjeoni sp. nov., isolated from a marine solar saltern in Korea.</title>
        <authorList>
            <person name="Yoon J.H."/>
            <person name="Kang S.J."/>
            <person name="Lee C.H."/>
            <person name="Oh H.W."/>
            <person name="Oh T.K."/>
        </authorList>
    </citation>
    <scope>NUCLEOTIDE SEQUENCE [LARGE SCALE GENOMIC DNA]</scope>
    <source>
        <strain evidence="2 3">KCTC 3957</strain>
    </source>
</reference>
<keyword evidence="1" id="KW-1133">Transmembrane helix</keyword>
<sequence length="152" mass="16495">MAKQKLNEQNFEKATKEYQPKPPYLMNMLKAFIVGGIICVLGELLSEMYIHWFDFSEENAGNPTVATLIFFSALATGLGVYDRLGQFAGAGSAVPVTGFANSVTSAALEHKSEGFVLGVATNLFKLAGSVIVFGVVSAYLLGILRYVWTQLF</sequence>
<accession>A0A931MUT0</accession>
<keyword evidence="1" id="KW-0812">Transmembrane</keyword>
<dbReference type="InterPro" id="IPR014203">
    <property type="entry name" value="Spore_V_AC"/>
</dbReference>